<evidence type="ECO:0000313" key="3">
    <source>
        <dbReference type="EMBL" id="QJA87999.1"/>
    </source>
</evidence>
<proteinExistence type="predicted"/>
<evidence type="ECO:0000313" key="4">
    <source>
        <dbReference type="EMBL" id="QJH97843.1"/>
    </source>
</evidence>
<dbReference type="EMBL" id="MT144704">
    <property type="protein sequence ID" value="QJH97843.1"/>
    <property type="molecule type" value="Genomic_DNA"/>
</dbReference>
<protein>
    <submittedName>
        <fullName evidence="1">Uncharacterized protein</fullName>
    </submittedName>
</protein>
<dbReference type="EMBL" id="MT144072">
    <property type="protein sequence ID" value="QJA48123.1"/>
    <property type="molecule type" value="Genomic_DNA"/>
</dbReference>
<reference evidence="1" key="1">
    <citation type="submission" date="2020-03" db="EMBL/GenBank/DDBJ databases">
        <title>The deep terrestrial virosphere.</title>
        <authorList>
            <person name="Holmfeldt K."/>
            <person name="Nilsson E."/>
            <person name="Simone D."/>
            <person name="Lopez-Fernandez M."/>
            <person name="Wu X."/>
            <person name="de Brujin I."/>
            <person name="Lundin D."/>
            <person name="Andersson A."/>
            <person name="Bertilsson S."/>
            <person name="Dopson M."/>
        </authorList>
    </citation>
    <scope>NUCLEOTIDE SEQUENCE</scope>
    <source>
        <strain evidence="2">MM415A00505</strain>
        <strain evidence="3">MM415B02854</strain>
        <strain evidence="1">TM448A00839</strain>
        <strain evidence="4">TM448B01099</strain>
    </source>
</reference>
<dbReference type="EMBL" id="MT142464">
    <property type="protein sequence ID" value="QJA81583.1"/>
    <property type="molecule type" value="Genomic_DNA"/>
</dbReference>
<name>A0A6H1ZJM1_9ZZZZ</name>
<dbReference type="AlphaFoldDB" id="A0A6H1ZJM1"/>
<organism evidence="1">
    <name type="scientific">viral metagenome</name>
    <dbReference type="NCBI Taxonomy" id="1070528"/>
    <lineage>
        <taxon>unclassified sequences</taxon>
        <taxon>metagenomes</taxon>
        <taxon>organismal metagenomes</taxon>
    </lineage>
</organism>
<evidence type="ECO:0000313" key="2">
    <source>
        <dbReference type="EMBL" id="QJA81583.1"/>
    </source>
</evidence>
<dbReference type="EMBL" id="MT142746">
    <property type="protein sequence ID" value="QJA87999.1"/>
    <property type="molecule type" value="Genomic_DNA"/>
</dbReference>
<accession>A0A6H1ZJM1</accession>
<gene>
    <name evidence="2" type="ORF">MM415A00505_0012</name>
    <name evidence="3" type="ORF">MM415B02854_0011</name>
    <name evidence="1" type="ORF">TM448A00839_0006</name>
    <name evidence="4" type="ORF">TM448B01099_0011</name>
</gene>
<evidence type="ECO:0000313" key="1">
    <source>
        <dbReference type="EMBL" id="QJA48123.1"/>
    </source>
</evidence>
<sequence>MSLMDISDYDVDSIAGDLFKRIKEESKKLLRRQLSILGIPDGDVKLWHIKRILYPDDPNVLCRYEYDGKIILGVMIGESGMSIEFDVVNLETLKNKGEVQ</sequence>